<evidence type="ECO:0000256" key="1">
    <source>
        <dbReference type="ARBA" id="ARBA00001593"/>
    </source>
</evidence>
<evidence type="ECO:0000256" key="27">
    <source>
        <dbReference type="PIRSR" id="PIRSR039050-50"/>
    </source>
</evidence>
<dbReference type="FunFam" id="3.30.70.1230:FF:000003">
    <property type="entry name" value="Adenylate cyclase"/>
    <property type="match status" value="1"/>
</dbReference>
<dbReference type="FunFam" id="3.30.70.1230:FF:000010">
    <property type="entry name" value="Adenylate cyclase 2"/>
    <property type="match status" value="1"/>
</dbReference>
<feature type="binding site" evidence="27">
    <location>
        <position position="362"/>
    </location>
    <ligand>
        <name>ATP</name>
        <dbReference type="ChEBI" id="CHEBI:30616"/>
    </ligand>
</feature>
<evidence type="ECO:0000256" key="8">
    <source>
        <dbReference type="ARBA" id="ARBA00022553"/>
    </source>
</evidence>
<evidence type="ECO:0000256" key="2">
    <source>
        <dbReference type="ARBA" id="ARBA00001936"/>
    </source>
</evidence>
<dbReference type="PROSITE" id="PS00452">
    <property type="entry name" value="GUANYLATE_CYCLASE_1"/>
    <property type="match status" value="2"/>
</dbReference>
<name>A0A8C7Z6W2_9TELE</name>
<comment type="function">
    <text evidence="21">Catalyzes the formation of the signaling molecule cAMP in response to G-protein signaling. Down-stream signaling cascades mediate changes in gene expression patterns and lead to increased IL6 production. Functions in signaling cascades downstream of the muscarinic acetylcholine receptors.</text>
</comment>
<dbReference type="GO" id="GO:0035556">
    <property type="term" value="P:intracellular signal transduction"/>
    <property type="evidence" value="ECO:0007669"/>
    <property type="project" value="InterPro"/>
</dbReference>
<feature type="binding site" evidence="27">
    <location>
        <begin position="316"/>
        <end position="318"/>
    </location>
    <ligand>
        <name>ATP</name>
        <dbReference type="ChEBI" id="CHEBI:30616"/>
    </ligand>
</feature>
<evidence type="ECO:0000256" key="15">
    <source>
        <dbReference type="ARBA" id="ARBA00022989"/>
    </source>
</evidence>
<evidence type="ECO:0000256" key="24">
    <source>
        <dbReference type="ARBA" id="ARBA00081038"/>
    </source>
</evidence>
<feature type="binding site" evidence="28">
    <location>
        <position position="318"/>
    </location>
    <ligand>
        <name>Mg(2+)</name>
        <dbReference type="ChEBI" id="CHEBI:18420"/>
        <label>2</label>
        <note>catalytic</note>
    </ligand>
</feature>
<keyword evidence="33" id="KW-1185">Reference proteome</keyword>
<dbReference type="GO" id="GO:0004016">
    <property type="term" value="F:adenylate cyclase activity"/>
    <property type="evidence" value="ECO:0007669"/>
    <property type="project" value="UniProtKB-EC"/>
</dbReference>
<feature type="domain" description="Guanylate cyclase" evidence="31">
    <location>
        <begin position="719"/>
        <end position="864"/>
    </location>
</feature>
<dbReference type="InterPro" id="IPR001054">
    <property type="entry name" value="A/G_cyclase"/>
</dbReference>
<evidence type="ECO:0000256" key="28">
    <source>
        <dbReference type="PIRSR" id="PIRSR039050-51"/>
    </source>
</evidence>
<dbReference type="Ensembl" id="ENSOSIT00000039429.1">
    <property type="protein sequence ID" value="ENSOSIP00000037404.1"/>
    <property type="gene ID" value="ENSOSIG00000018449.1"/>
</dbReference>
<feature type="binding site" evidence="28">
    <location>
        <position position="274"/>
    </location>
    <ligand>
        <name>Mg(2+)</name>
        <dbReference type="ChEBI" id="CHEBI:18420"/>
        <label>1</label>
        <note>catalytic</note>
    </ligand>
</feature>
<evidence type="ECO:0000256" key="13">
    <source>
        <dbReference type="ARBA" id="ARBA00022840"/>
    </source>
</evidence>
<feature type="transmembrane region" description="Helical" evidence="30">
    <location>
        <begin position="143"/>
        <end position="164"/>
    </location>
</feature>
<evidence type="ECO:0000313" key="33">
    <source>
        <dbReference type="Proteomes" id="UP000694383"/>
    </source>
</evidence>
<keyword evidence="12 27" id="KW-0547">Nucleotide-binding</keyword>
<reference evidence="32" key="2">
    <citation type="submission" date="2025-09" db="UniProtKB">
        <authorList>
            <consortium name="Ensembl"/>
        </authorList>
    </citation>
    <scope>IDENTIFICATION</scope>
</reference>
<evidence type="ECO:0000256" key="20">
    <source>
        <dbReference type="ARBA" id="ARBA00023239"/>
    </source>
</evidence>
<dbReference type="PIRSF" id="PIRSF039050">
    <property type="entry name" value="Ade_cyc"/>
    <property type="match status" value="1"/>
</dbReference>
<dbReference type="InterPro" id="IPR030672">
    <property type="entry name" value="Adcy"/>
</dbReference>
<dbReference type="Proteomes" id="UP000694383">
    <property type="component" value="Unplaced"/>
</dbReference>
<keyword evidence="17 30" id="KW-0472">Membrane</keyword>
<keyword evidence="8" id="KW-0597">Phosphoprotein</keyword>
<feature type="binding site" evidence="27">
    <location>
        <position position="771"/>
    </location>
    <ligand>
        <name>ATP</name>
        <dbReference type="ChEBI" id="CHEBI:30616"/>
    </ligand>
</feature>
<feature type="transmembrane region" description="Helical" evidence="30">
    <location>
        <begin position="548"/>
        <end position="576"/>
    </location>
</feature>
<feature type="binding site" evidence="27">
    <location>
        <begin position="274"/>
        <end position="279"/>
    </location>
    <ligand>
        <name>ATP</name>
        <dbReference type="ChEBI" id="CHEBI:30616"/>
    </ligand>
</feature>
<dbReference type="Pfam" id="PF06327">
    <property type="entry name" value="Adcy_cons_dom"/>
    <property type="match status" value="2"/>
</dbReference>
<evidence type="ECO:0000256" key="11">
    <source>
        <dbReference type="ARBA" id="ARBA00022737"/>
    </source>
</evidence>
<dbReference type="AlphaFoldDB" id="A0A8C7Z6W2"/>
<dbReference type="Pfam" id="PF16214">
    <property type="entry name" value="AC_N"/>
    <property type="match status" value="1"/>
</dbReference>
<dbReference type="InterPro" id="IPR009398">
    <property type="entry name" value="Adcy_conserved_dom"/>
</dbReference>
<dbReference type="GO" id="GO:0007193">
    <property type="term" value="P:adenylate cyclase-inhibiting G protein-coupled receptor signaling pathway"/>
    <property type="evidence" value="ECO:0007669"/>
    <property type="project" value="TreeGrafter"/>
</dbReference>
<dbReference type="GO" id="GO:0005886">
    <property type="term" value="C:plasma membrane"/>
    <property type="evidence" value="ECO:0007669"/>
    <property type="project" value="UniProtKB-SubCell"/>
</dbReference>
<dbReference type="GO" id="GO:0046872">
    <property type="term" value="F:metal ion binding"/>
    <property type="evidence" value="ECO:0007669"/>
    <property type="project" value="UniProtKB-KW"/>
</dbReference>
<feature type="transmembrane region" description="Helical" evidence="30">
    <location>
        <begin position="633"/>
        <end position="653"/>
    </location>
</feature>
<evidence type="ECO:0000256" key="4">
    <source>
        <dbReference type="ARBA" id="ARBA00004651"/>
    </source>
</evidence>
<feature type="binding site" evidence="28">
    <location>
        <position position="318"/>
    </location>
    <ligand>
        <name>Mg(2+)</name>
        <dbReference type="ChEBI" id="CHEBI:18420"/>
        <label>1</label>
        <note>catalytic</note>
    </ligand>
</feature>
<keyword evidence="14 28" id="KW-0460">Magnesium</keyword>
<evidence type="ECO:0000256" key="14">
    <source>
        <dbReference type="ARBA" id="ARBA00022842"/>
    </source>
</evidence>
<evidence type="ECO:0000256" key="19">
    <source>
        <dbReference type="ARBA" id="ARBA00023211"/>
    </source>
</evidence>
<keyword evidence="10 28" id="KW-0479">Metal-binding</keyword>
<comment type="catalytic activity">
    <reaction evidence="1">
        <text>ATP = 3',5'-cyclic AMP + diphosphate</text>
        <dbReference type="Rhea" id="RHEA:15389"/>
        <dbReference type="ChEBI" id="CHEBI:30616"/>
        <dbReference type="ChEBI" id="CHEBI:33019"/>
        <dbReference type="ChEBI" id="CHEBI:58165"/>
        <dbReference type="EC" id="4.6.1.1"/>
    </reaction>
</comment>
<keyword evidence="16" id="KW-0115">cAMP biosynthesis</keyword>
<comment type="similarity">
    <text evidence="29">Belongs to the adenylyl cyclase class-4/guanylyl cyclase family.</text>
</comment>
<evidence type="ECO:0000256" key="5">
    <source>
        <dbReference type="ARBA" id="ARBA00012201"/>
    </source>
</evidence>
<evidence type="ECO:0000259" key="31">
    <source>
        <dbReference type="PROSITE" id="PS50125"/>
    </source>
</evidence>
<dbReference type="GO" id="GO:0005737">
    <property type="term" value="C:cytoplasm"/>
    <property type="evidence" value="ECO:0007669"/>
    <property type="project" value="UniProtKB-SubCell"/>
</dbReference>
<evidence type="ECO:0000256" key="23">
    <source>
        <dbReference type="ARBA" id="ARBA00070505"/>
    </source>
</evidence>
<evidence type="ECO:0000256" key="9">
    <source>
        <dbReference type="ARBA" id="ARBA00022692"/>
    </source>
</evidence>
<dbReference type="PANTHER" id="PTHR45627:SF6">
    <property type="entry name" value="ADENYLATE CYCLASE TYPE 2"/>
    <property type="match status" value="1"/>
</dbReference>
<feature type="transmembrane region" description="Helical" evidence="30">
    <location>
        <begin position="120"/>
        <end position="136"/>
    </location>
</feature>
<evidence type="ECO:0000256" key="16">
    <source>
        <dbReference type="ARBA" id="ARBA00022998"/>
    </source>
</evidence>
<sequence>PPSSSPPSPPPWSPDWLYESYYCMSQQHPLIVFLLLIVMGACLALLTVFFASGLVSYHVAFVITVPTALAIFLAVFVLVCIESIFKKLLRVFSLVIWGCLVAMGYLFMFSGGIICPWDQVSFFLFIVFVVYTMLPFSMREAIVASVLTSASHTVVLSVHLSMVSDQMEPILANVIIFMCGNMAGAYHKHLMEIALKQTYQDTCNCIKSPIKLEFEKRQQERLLLSLLPAHIARVMKAEIIQRLKGPNFGQTENTNNFHNLYVQRHTNVSILYADIVGFTRLASDCSPGELVHMLNELFGKFDQIAKENECMRIKILGDCYYCVSGLPESLPDHAKNCVKMGLDMCEAIKKVRDATGVDINMRVGVHSGNVLCGVIGLQKWQYDVWSHDVTLANHMEAGGVPGRVHITSVTLEHLNGAYKVEDGDGQERDPYLKEHGVITYLVINPKVRKKTTNPKENVKSYPCLFSLGGMRASVRMTRYLESWGAAKPFANLHHRDSMTNENGKISTACFYPFRQWLKSEDIQRISLFFHNRSLEKEYRATTLPAFKYYVTCACLIFFCIFIVQVLVLPNCILGLISCSVFLRINYELKMIIMLSAVVVYNVIILQTHSSLLDEYSRFLYKTESLDRPGVLKNLKTMGSISLFIFFVTLLVLARQNEYYCRLDFLWKNKFKKECEEIETMENLNRVLLENVLPAHVAEHFLARNWKNEDLYHQSYDLVCVMFASIPDFKEFYTESDVNKEGLECLRLLNEIIADFDELLSKPKFSGVEKIKTIGSTYMAATGLNASSGPEHTCQRDRQYMHIGTMVEFAFALVGKLDVINKHSFNDFKLRVGINHGPVIAGVIGAQKPQYDIWGNTVNVASRMESTGVLGKIQVTEETSLILLTLGYMCSCRGIINVKGKGELKTFFVHTEMTRSLSQGNVMP</sequence>
<feature type="binding site" evidence="27">
    <location>
        <position position="898"/>
    </location>
    <ligand>
        <name>ATP</name>
        <dbReference type="ChEBI" id="CHEBI:30616"/>
    </ligand>
</feature>
<dbReference type="GO" id="GO:0006171">
    <property type="term" value="P:cAMP biosynthetic process"/>
    <property type="evidence" value="ECO:0007669"/>
    <property type="project" value="UniProtKB-KW"/>
</dbReference>
<evidence type="ECO:0000256" key="10">
    <source>
        <dbReference type="ARBA" id="ARBA00022723"/>
    </source>
</evidence>
<dbReference type="PANTHER" id="PTHR45627">
    <property type="entry name" value="ADENYLATE CYCLASE TYPE 1"/>
    <property type="match status" value="1"/>
</dbReference>
<protein>
    <recommendedName>
        <fullName evidence="23">Adenylate cyclase type 2</fullName>
        <ecNumber evidence="5">4.6.1.1</ecNumber>
    </recommendedName>
    <alternativeName>
        <fullName evidence="26">ATP pyrophosphate-lyase 2</fullName>
    </alternativeName>
    <alternativeName>
        <fullName evidence="24">Adenylate cyclase type II</fullName>
    </alternativeName>
    <alternativeName>
        <fullName evidence="25">Adenylyl cyclase 2</fullName>
    </alternativeName>
</protein>
<evidence type="ECO:0000313" key="32">
    <source>
        <dbReference type="Ensembl" id="ENSOSIP00000037404.1"/>
    </source>
</evidence>
<comment type="cofactor">
    <cofactor evidence="28">
        <name>Mg(2+)</name>
        <dbReference type="ChEBI" id="CHEBI:18420"/>
    </cofactor>
    <cofactor evidence="28">
        <name>Mn(2+)</name>
        <dbReference type="ChEBI" id="CHEBI:29035"/>
    </cofactor>
    <text evidence="28">Binds 2 magnesium ions per subunit. Is also active with manganese (in vitro).</text>
</comment>
<evidence type="ECO:0000256" key="21">
    <source>
        <dbReference type="ARBA" id="ARBA00057708"/>
    </source>
</evidence>
<keyword evidence="13 27" id="KW-0067">ATP-binding</keyword>
<evidence type="ECO:0000256" key="6">
    <source>
        <dbReference type="ARBA" id="ARBA00022475"/>
    </source>
</evidence>
<feature type="binding site" evidence="28">
    <location>
        <position position="274"/>
    </location>
    <ligand>
        <name>Mg(2+)</name>
        <dbReference type="ChEBI" id="CHEBI:18420"/>
        <label>2</label>
        <note>catalytic</note>
    </ligand>
</feature>
<feature type="transmembrane region" description="Helical" evidence="30">
    <location>
        <begin position="170"/>
        <end position="187"/>
    </location>
</feature>
<feature type="binding site" evidence="27">
    <location>
        <begin position="858"/>
        <end position="862"/>
    </location>
    <ligand>
        <name>ATP</name>
        <dbReference type="ChEBI" id="CHEBI:30616"/>
    </ligand>
</feature>
<keyword evidence="18" id="KW-0325">Glycoprotein</keyword>
<evidence type="ECO:0000256" key="3">
    <source>
        <dbReference type="ARBA" id="ARBA00004496"/>
    </source>
</evidence>
<dbReference type="SMART" id="SM00044">
    <property type="entry name" value="CYCc"/>
    <property type="match status" value="2"/>
</dbReference>
<dbReference type="PROSITE" id="PS50125">
    <property type="entry name" value="GUANYLATE_CYCLASE_2"/>
    <property type="match status" value="2"/>
</dbReference>
<feature type="transmembrane region" description="Helical" evidence="30">
    <location>
        <begin position="588"/>
        <end position="612"/>
    </location>
</feature>
<keyword evidence="11" id="KW-0677">Repeat</keyword>
<dbReference type="GeneTree" id="ENSGT00940000156424"/>
<feature type="transmembrane region" description="Helical" evidence="30">
    <location>
        <begin position="91"/>
        <end position="114"/>
    </location>
</feature>
<feature type="domain" description="Guanylate cyclase" evidence="31">
    <location>
        <begin position="269"/>
        <end position="396"/>
    </location>
</feature>
<evidence type="ECO:0000256" key="29">
    <source>
        <dbReference type="RuleBase" id="RU000405"/>
    </source>
</evidence>
<keyword evidence="6" id="KW-1003">Cell membrane</keyword>
<comment type="cofactor">
    <cofactor evidence="2">
        <name>Mn(2+)</name>
        <dbReference type="ChEBI" id="CHEBI:29035"/>
    </cofactor>
</comment>
<feature type="binding site" evidence="28">
    <location>
        <position position="275"/>
    </location>
    <ligand>
        <name>Mg(2+)</name>
        <dbReference type="ChEBI" id="CHEBI:18420"/>
        <label>2</label>
        <note>catalytic</note>
    </ligand>
</feature>
<reference evidence="32" key="1">
    <citation type="submission" date="2025-08" db="UniProtKB">
        <authorList>
            <consortium name="Ensembl"/>
        </authorList>
    </citation>
    <scope>IDENTIFICATION</scope>
</reference>
<comment type="subunit">
    <text evidence="22">Interacts with RAF1. Interacts with GNAS. Interacts with the G protein beta and gamma subunit complex.</text>
</comment>
<keyword evidence="15 30" id="KW-1133">Transmembrane helix</keyword>
<evidence type="ECO:0000256" key="7">
    <source>
        <dbReference type="ARBA" id="ARBA00022490"/>
    </source>
</evidence>
<dbReference type="Gene3D" id="3.30.70.1230">
    <property type="entry name" value="Nucleotide cyclase"/>
    <property type="match status" value="2"/>
</dbReference>
<proteinExistence type="inferred from homology"/>
<dbReference type="Pfam" id="PF00211">
    <property type="entry name" value="Guanylate_cyc"/>
    <property type="match status" value="2"/>
</dbReference>
<keyword evidence="19 28" id="KW-0464">Manganese</keyword>
<dbReference type="GO" id="GO:0007189">
    <property type="term" value="P:adenylate cyclase-activating G protein-coupled receptor signaling pathway"/>
    <property type="evidence" value="ECO:0007669"/>
    <property type="project" value="TreeGrafter"/>
</dbReference>
<keyword evidence="7" id="KW-0963">Cytoplasm</keyword>
<dbReference type="CDD" id="cd07302">
    <property type="entry name" value="CHD"/>
    <property type="match status" value="2"/>
</dbReference>
<keyword evidence="9 30" id="KW-0812">Transmembrane</keyword>
<organism evidence="32 33">
    <name type="scientific">Oryzias sinensis</name>
    <name type="common">Chinese medaka</name>
    <dbReference type="NCBI Taxonomy" id="183150"/>
    <lineage>
        <taxon>Eukaryota</taxon>
        <taxon>Metazoa</taxon>
        <taxon>Chordata</taxon>
        <taxon>Craniata</taxon>
        <taxon>Vertebrata</taxon>
        <taxon>Euteleostomi</taxon>
        <taxon>Actinopterygii</taxon>
        <taxon>Neopterygii</taxon>
        <taxon>Teleostei</taxon>
        <taxon>Neoteleostei</taxon>
        <taxon>Acanthomorphata</taxon>
        <taxon>Ovalentaria</taxon>
        <taxon>Atherinomorphae</taxon>
        <taxon>Beloniformes</taxon>
        <taxon>Adrianichthyidae</taxon>
        <taxon>Oryziinae</taxon>
        <taxon>Oryzias</taxon>
    </lineage>
</organism>
<evidence type="ECO:0000256" key="18">
    <source>
        <dbReference type="ARBA" id="ARBA00023180"/>
    </source>
</evidence>
<keyword evidence="20 29" id="KW-0456">Lyase</keyword>
<evidence type="ECO:0000256" key="25">
    <source>
        <dbReference type="ARBA" id="ARBA00081242"/>
    </source>
</evidence>
<feature type="transmembrane region" description="Helical" evidence="30">
    <location>
        <begin position="30"/>
        <end position="51"/>
    </location>
</feature>
<dbReference type="InterPro" id="IPR029787">
    <property type="entry name" value="Nucleotide_cyclase"/>
</dbReference>
<feature type="binding site" evidence="27">
    <location>
        <begin position="851"/>
        <end position="853"/>
    </location>
    <ligand>
        <name>ATP</name>
        <dbReference type="ChEBI" id="CHEBI:30616"/>
    </ligand>
</feature>
<evidence type="ECO:0000256" key="26">
    <source>
        <dbReference type="ARBA" id="ARBA00081421"/>
    </source>
</evidence>
<dbReference type="SUPFAM" id="SSF55073">
    <property type="entry name" value="Nucleotide cyclase"/>
    <property type="match status" value="2"/>
</dbReference>
<evidence type="ECO:0000256" key="30">
    <source>
        <dbReference type="SAM" id="Phobius"/>
    </source>
</evidence>
<feature type="transmembrane region" description="Helical" evidence="30">
    <location>
        <begin position="57"/>
        <end position="79"/>
    </location>
</feature>
<dbReference type="GO" id="GO:0005524">
    <property type="term" value="F:ATP binding"/>
    <property type="evidence" value="ECO:0007669"/>
    <property type="project" value="UniProtKB-KW"/>
</dbReference>
<dbReference type="InterPro" id="IPR032628">
    <property type="entry name" value="AC_N"/>
</dbReference>
<dbReference type="EC" id="4.6.1.1" evidence="5"/>
<evidence type="ECO:0000256" key="17">
    <source>
        <dbReference type="ARBA" id="ARBA00023136"/>
    </source>
</evidence>
<accession>A0A8C7Z6W2</accession>
<evidence type="ECO:0000256" key="12">
    <source>
        <dbReference type="ARBA" id="ARBA00022741"/>
    </source>
</evidence>
<evidence type="ECO:0000256" key="22">
    <source>
        <dbReference type="ARBA" id="ARBA00062986"/>
    </source>
</evidence>
<comment type="subcellular location">
    <subcellularLocation>
        <location evidence="4">Cell membrane</location>
        <topology evidence="4">Multi-pass membrane protein</topology>
    </subcellularLocation>
    <subcellularLocation>
        <location evidence="3">Cytoplasm</location>
    </subcellularLocation>
</comment>
<dbReference type="InterPro" id="IPR018297">
    <property type="entry name" value="A/G_cyclase_CS"/>
</dbReference>